<dbReference type="AlphaFoldDB" id="A0A2T4YTL7"/>
<dbReference type="RefSeq" id="WP_037527459.1">
    <property type="nucleotide sequence ID" value="NZ_JAPZPU010000001.1"/>
</dbReference>
<evidence type="ECO:0000256" key="1">
    <source>
        <dbReference type="ARBA" id="ARBA00000830"/>
    </source>
</evidence>
<dbReference type="SFLD" id="SFLDG01129">
    <property type="entry name" value="C1.5:_HAD__Beta-PGM__Phosphata"/>
    <property type="match status" value="1"/>
</dbReference>
<dbReference type="UniPathway" id="UPA00865">
    <property type="reaction ID" value="UER00834"/>
</dbReference>
<keyword evidence="8" id="KW-1185">Reference proteome</keyword>
<dbReference type="EMBL" id="PZZN01000001">
    <property type="protein sequence ID" value="PTM47155.1"/>
    <property type="molecule type" value="Genomic_DNA"/>
</dbReference>
<comment type="similarity">
    <text evidence="4 6">Belongs to the HAD-like hydrolase superfamily. CbbY/CbbZ/Gph/YieH family.</text>
</comment>
<evidence type="ECO:0000256" key="6">
    <source>
        <dbReference type="HAMAP-Rule" id="MF_00495"/>
    </source>
</evidence>
<evidence type="ECO:0000313" key="8">
    <source>
        <dbReference type="Proteomes" id="UP000240996"/>
    </source>
</evidence>
<sequence>MTHFSFDIVGFDLDGTLLDTSGDLTAAVNHALALANRPALSVEQVKPMIGGGARHMLKQGLTATGGYDEAMLDRLHAALLAYYEAHICVLTRPYPGVIEALDALAARGVTIGIVTNKIERFARTVLDELGLTDRFACILGGDTMAEGKPSPMPIHEMVRQCAVVADAKRAGAQGAAPRAAFVGDSIFDIQAGQAAGLPTIACSFGFLMQPVDELGAEAVIDGFDALIPALDDLARRTAA</sequence>
<dbReference type="Gene3D" id="1.10.150.240">
    <property type="entry name" value="Putative phosphatase, domain 2"/>
    <property type="match status" value="1"/>
</dbReference>
<comment type="cofactor">
    <cofactor evidence="2 6">
        <name>Mg(2+)</name>
        <dbReference type="ChEBI" id="CHEBI:18420"/>
    </cofactor>
</comment>
<dbReference type="GO" id="GO:0006281">
    <property type="term" value="P:DNA repair"/>
    <property type="evidence" value="ECO:0007669"/>
    <property type="project" value="TreeGrafter"/>
</dbReference>
<keyword evidence="6" id="KW-0119">Carbohydrate metabolism</keyword>
<keyword evidence="6" id="KW-0460">Magnesium</keyword>
<dbReference type="Proteomes" id="UP000240996">
    <property type="component" value="Unassembled WGS sequence"/>
</dbReference>
<evidence type="ECO:0000256" key="2">
    <source>
        <dbReference type="ARBA" id="ARBA00001946"/>
    </source>
</evidence>
<evidence type="ECO:0000313" key="7">
    <source>
        <dbReference type="EMBL" id="PTM47155.1"/>
    </source>
</evidence>
<feature type="binding site" evidence="6">
    <location>
        <position position="184"/>
    </location>
    <ligand>
        <name>Mg(2+)</name>
        <dbReference type="ChEBI" id="CHEBI:18420"/>
    </ligand>
</feature>
<dbReference type="GO" id="GO:0008967">
    <property type="term" value="F:phosphoglycolate phosphatase activity"/>
    <property type="evidence" value="ECO:0007669"/>
    <property type="project" value="UniProtKB-UniRule"/>
</dbReference>
<dbReference type="HAMAP" id="MF_00495">
    <property type="entry name" value="GPH_hydrolase_bact"/>
    <property type="match status" value="1"/>
</dbReference>
<dbReference type="EC" id="3.1.3.18" evidence="5 6"/>
<dbReference type="Pfam" id="PF13419">
    <property type="entry name" value="HAD_2"/>
    <property type="match status" value="1"/>
</dbReference>
<dbReference type="PANTHER" id="PTHR43434">
    <property type="entry name" value="PHOSPHOGLYCOLATE PHOSPHATASE"/>
    <property type="match status" value="1"/>
</dbReference>
<comment type="function">
    <text evidence="6">Specifically catalyzes the dephosphorylation of 2-phosphoglycolate. Is involved in the dissimilation of the intracellular 2-phosphoglycolate formed during the DNA repair of 3'-phosphoglycolate ends, a major class of DNA lesions induced by oxidative stress.</text>
</comment>
<dbReference type="InterPro" id="IPR041492">
    <property type="entry name" value="HAD_2"/>
</dbReference>
<dbReference type="GO" id="GO:0046872">
    <property type="term" value="F:metal ion binding"/>
    <property type="evidence" value="ECO:0007669"/>
    <property type="project" value="UniProtKB-KW"/>
</dbReference>
<dbReference type="InterPro" id="IPR037512">
    <property type="entry name" value="PGPase_prok"/>
</dbReference>
<evidence type="ECO:0000256" key="5">
    <source>
        <dbReference type="ARBA" id="ARBA00013078"/>
    </source>
</evidence>
<name>A0A2T4YTL7_9SPHN</name>
<gene>
    <name evidence="7" type="ORF">C8J24_0538</name>
</gene>
<dbReference type="SFLD" id="SFLDS00003">
    <property type="entry name" value="Haloacid_Dehalogenase"/>
    <property type="match status" value="1"/>
</dbReference>
<evidence type="ECO:0000256" key="4">
    <source>
        <dbReference type="ARBA" id="ARBA00006171"/>
    </source>
</evidence>
<comment type="caution">
    <text evidence="7">The sequence shown here is derived from an EMBL/GenBank/DDBJ whole genome shotgun (WGS) entry which is preliminary data.</text>
</comment>
<feature type="binding site" evidence="6">
    <location>
        <position position="14"/>
    </location>
    <ligand>
        <name>Mg(2+)</name>
        <dbReference type="ChEBI" id="CHEBI:18420"/>
    </ligand>
</feature>
<dbReference type="GO" id="GO:0005975">
    <property type="term" value="P:carbohydrate metabolic process"/>
    <property type="evidence" value="ECO:0007669"/>
    <property type="project" value="InterPro"/>
</dbReference>
<dbReference type="Gene3D" id="3.40.50.1000">
    <property type="entry name" value="HAD superfamily/HAD-like"/>
    <property type="match status" value="1"/>
</dbReference>
<feature type="binding site" evidence="6">
    <location>
        <position position="12"/>
    </location>
    <ligand>
        <name>Mg(2+)</name>
        <dbReference type="ChEBI" id="CHEBI:18420"/>
    </ligand>
</feature>
<proteinExistence type="inferred from homology"/>
<keyword evidence="6" id="KW-0378">Hydrolase</keyword>
<dbReference type="InterPro" id="IPR023198">
    <property type="entry name" value="PGP-like_dom2"/>
</dbReference>
<accession>A0A2T4YTL7</accession>
<feature type="active site" description="Nucleophile" evidence="6">
    <location>
        <position position="12"/>
    </location>
</feature>
<dbReference type="SUPFAM" id="SSF56784">
    <property type="entry name" value="HAD-like"/>
    <property type="match status" value="1"/>
</dbReference>
<comment type="pathway">
    <text evidence="3 6">Organic acid metabolism; glycolate biosynthesis; glycolate from 2-phosphoglycolate: step 1/1.</text>
</comment>
<organism evidence="7 8">
    <name type="scientific">Sphingomonas aerolata</name>
    <dbReference type="NCBI Taxonomy" id="185951"/>
    <lineage>
        <taxon>Bacteria</taxon>
        <taxon>Pseudomonadati</taxon>
        <taxon>Pseudomonadota</taxon>
        <taxon>Alphaproteobacteria</taxon>
        <taxon>Sphingomonadales</taxon>
        <taxon>Sphingomonadaceae</taxon>
        <taxon>Sphingomonas</taxon>
    </lineage>
</organism>
<dbReference type="GO" id="GO:0005829">
    <property type="term" value="C:cytosol"/>
    <property type="evidence" value="ECO:0007669"/>
    <property type="project" value="TreeGrafter"/>
</dbReference>
<dbReference type="InterPro" id="IPR036412">
    <property type="entry name" value="HAD-like_sf"/>
</dbReference>
<evidence type="ECO:0000256" key="3">
    <source>
        <dbReference type="ARBA" id="ARBA00004818"/>
    </source>
</evidence>
<dbReference type="PANTHER" id="PTHR43434:SF1">
    <property type="entry name" value="PHOSPHOGLYCOLATE PHOSPHATASE"/>
    <property type="match status" value="1"/>
</dbReference>
<dbReference type="InterPro" id="IPR023214">
    <property type="entry name" value="HAD_sf"/>
</dbReference>
<protein>
    <recommendedName>
        <fullName evidence="5 6">Phosphoglycolate phosphatase</fullName>
        <shortName evidence="6">PGP</shortName>
        <shortName evidence="6">PGPase</shortName>
        <ecNumber evidence="5 6">3.1.3.18</ecNumber>
    </recommendedName>
</protein>
<keyword evidence="6" id="KW-0479">Metal-binding</keyword>
<comment type="catalytic activity">
    <reaction evidence="1 6">
        <text>2-phosphoglycolate + H2O = glycolate + phosphate</text>
        <dbReference type="Rhea" id="RHEA:14369"/>
        <dbReference type="ChEBI" id="CHEBI:15377"/>
        <dbReference type="ChEBI" id="CHEBI:29805"/>
        <dbReference type="ChEBI" id="CHEBI:43474"/>
        <dbReference type="ChEBI" id="CHEBI:58033"/>
        <dbReference type="EC" id="3.1.3.18"/>
    </reaction>
</comment>
<reference evidence="7 8" key="1">
    <citation type="submission" date="2018-04" db="EMBL/GenBank/DDBJ databases">
        <title>Genomic Encyclopedia of Type Strains, Phase III (KMG-III): the genomes of soil and plant-associated and newly described type strains.</title>
        <authorList>
            <person name="Whitman W."/>
        </authorList>
    </citation>
    <scope>NUCLEOTIDE SEQUENCE [LARGE SCALE GENOMIC DNA]</scope>
    <source>
        <strain evidence="7 8">NW12</strain>
    </source>
</reference>
<dbReference type="InterPro" id="IPR050155">
    <property type="entry name" value="HAD-like_hydrolase_sf"/>
</dbReference>
<dbReference type="GO" id="GO:0046295">
    <property type="term" value="P:glycolate biosynthetic process"/>
    <property type="evidence" value="ECO:0007669"/>
    <property type="project" value="UniProtKB-UniRule"/>
</dbReference>